<comment type="caution">
    <text evidence="2">The sequence shown here is derived from an EMBL/GenBank/DDBJ whole genome shotgun (WGS) entry which is preliminary data.</text>
</comment>
<gene>
    <name evidence="2" type="ORF">DFH07DRAFT_951467</name>
</gene>
<feature type="region of interest" description="Disordered" evidence="1">
    <location>
        <begin position="1"/>
        <end position="102"/>
    </location>
</feature>
<proteinExistence type="predicted"/>
<protein>
    <submittedName>
        <fullName evidence="2">Uncharacterized protein</fullName>
    </submittedName>
</protein>
<keyword evidence="3" id="KW-1185">Reference proteome</keyword>
<dbReference type="AlphaFoldDB" id="A0AAD7NVM3"/>
<dbReference type="Proteomes" id="UP001215280">
    <property type="component" value="Unassembled WGS sequence"/>
</dbReference>
<accession>A0AAD7NVM3</accession>
<dbReference type="EMBL" id="JARJLG010000011">
    <property type="protein sequence ID" value="KAJ7776854.1"/>
    <property type="molecule type" value="Genomic_DNA"/>
</dbReference>
<evidence type="ECO:0000256" key="1">
    <source>
        <dbReference type="SAM" id="MobiDB-lite"/>
    </source>
</evidence>
<reference evidence="2" key="1">
    <citation type="submission" date="2023-03" db="EMBL/GenBank/DDBJ databases">
        <title>Massive genome expansion in bonnet fungi (Mycena s.s.) driven by repeated elements and novel gene families across ecological guilds.</title>
        <authorList>
            <consortium name="Lawrence Berkeley National Laboratory"/>
            <person name="Harder C.B."/>
            <person name="Miyauchi S."/>
            <person name="Viragh M."/>
            <person name="Kuo A."/>
            <person name="Thoen E."/>
            <person name="Andreopoulos B."/>
            <person name="Lu D."/>
            <person name="Skrede I."/>
            <person name="Drula E."/>
            <person name="Henrissat B."/>
            <person name="Morin E."/>
            <person name="Kohler A."/>
            <person name="Barry K."/>
            <person name="LaButti K."/>
            <person name="Morin E."/>
            <person name="Salamov A."/>
            <person name="Lipzen A."/>
            <person name="Mereny Z."/>
            <person name="Hegedus B."/>
            <person name="Baldrian P."/>
            <person name="Stursova M."/>
            <person name="Weitz H."/>
            <person name="Taylor A."/>
            <person name="Grigoriev I.V."/>
            <person name="Nagy L.G."/>
            <person name="Martin F."/>
            <person name="Kauserud H."/>
        </authorList>
    </citation>
    <scope>NUCLEOTIDE SEQUENCE</scope>
    <source>
        <strain evidence="2">CBHHK188m</strain>
    </source>
</reference>
<sequence>MSSRRPRTHGPPTRRNPPRTRPAPRRPDSPVTYALPPSESPVGEPASDEESLYAISTPGVQSPLSDPQADGPAEPDSDIELLDGPPPQPVVQDRDEAPESLNETLPTLDPLLFTDRALIPQLIGLDFVSQVDLLITEIHRRRPNDSMSAPPLPVVVEDGATSTDPLANPIGTSATPLFFIGVQIPQGRRVFVQQLSTLVPDHTLIERLAAGIPMLGRALRALADHECFFIGTTRVPVDLPGDYMNHMYGFWELGSWADLEAPDNISLSLLTPAVASPERTFLLGAHDLGDNVPLYILYIYHEDSDTVWNPPVASAVTVPSAPIPVIPFTSAIPHATASTSLSTTDTVEPACAEFLRTRFSARLELIQKAQTSSYGTAYRHCMQERHFMVIANALGLNLNLRAFAPVIVEGVQIHYDDIVLVAGLNLNTFGGTRTTVTKARDVRRRLARYKRGVEIGSIQPVPNGILPDGAEENQHQLFMGFMPVLDAMLRESDIDDSFLTDTSGSPEAEALTMKVEAFKALLTKVKTVLDFVV</sequence>
<evidence type="ECO:0000313" key="2">
    <source>
        <dbReference type="EMBL" id="KAJ7776854.1"/>
    </source>
</evidence>
<evidence type="ECO:0000313" key="3">
    <source>
        <dbReference type="Proteomes" id="UP001215280"/>
    </source>
</evidence>
<organism evidence="2 3">
    <name type="scientific">Mycena maculata</name>
    <dbReference type="NCBI Taxonomy" id="230809"/>
    <lineage>
        <taxon>Eukaryota</taxon>
        <taxon>Fungi</taxon>
        <taxon>Dikarya</taxon>
        <taxon>Basidiomycota</taxon>
        <taxon>Agaricomycotina</taxon>
        <taxon>Agaricomycetes</taxon>
        <taxon>Agaricomycetidae</taxon>
        <taxon>Agaricales</taxon>
        <taxon>Marasmiineae</taxon>
        <taxon>Mycenaceae</taxon>
        <taxon>Mycena</taxon>
    </lineage>
</organism>
<name>A0AAD7NVM3_9AGAR</name>